<keyword evidence="1" id="KW-0812">Transmembrane</keyword>
<name>A0AAV1B8A5_VICFA</name>
<evidence type="ECO:0000256" key="1">
    <source>
        <dbReference type="SAM" id="Phobius"/>
    </source>
</evidence>
<proteinExistence type="predicted"/>
<dbReference type="Proteomes" id="UP001157006">
    <property type="component" value="Chromosome 6"/>
</dbReference>
<protein>
    <submittedName>
        <fullName evidence="2">Uncharacterized protein</fullName>
    </submittedName>
</protein>
<reference evidence="2 3" key="1">
    <citation type="submission" date="2023-01" db="EMBL/GenBank/DDBJ databases">
        <authorList>
            <person name="Kreplak J."/>
        </authorList>
    </citation>
    <scope>NUCLEOTIDE SEQUENCE [LARGE SCALE GENOMIC DNA]</scope>
</reference>
<keyword evidence="1" id="KW-1133">Transmembrane helix</keyword>
<keyword evidence="1" id="KW-0472">Membrane</keyword>
<evidence type="ECO:0000313" key="2">
    <source>
        <dbReference type="EMBL" id="CAI8618701.1"/>
    </source>
</evidence>
<dbReference type="EMBL" id="OX451741">
    <property type="protein sequence ID" value="CAI8618701.1"/>
    <property type="molecule type" value="Genomic_DNA"/>
</dbReference>
<sequence length="130" mass="14974">MSLADTDCSEEGPVILEPPDLDIIKIYPTCRYHRYKEVIGKGAFKTIDDVLQSPGDLERLYSEVHRSIWILCSLFFCFPSSSGLIYGLLTSFVVSNRKIILLQVCLRFEAEKYWKPSPSHALYRFIYSTL</sequence>
<gene>
    <name evidence="2" type="ORF">VFH_VI135360</name>
</gene>
<feature type="transmembrane region" description="Helical" evidence="1">
    <location>
        <begin position="68"/>
        <end position="89"/>
    </location>
</feature>
<dbReference type="AlphaFoldDB" id="A0AAV1B8A5"/>
<keyword evidence="3" id="KW-1185">Reference proteome</keyword>
<accession>A0AAV1B8A5</accession>
<evidence type="ECO:0000313" key="3">
    <source>
        <dbReference type="Proteomes" id="UP001157006"/>
    </source>
</evidence>
<organism evidence="2 3">
    <name type="scientific">Vicia faba</name>
    <name type="common">Broad bean</name>
    <name type="synonym">Faba vulgaris</name>
    <dbReference type="NCBI Taxonomy" id="3906"/>
    <lineage>
        <taxon>Eukaryota</taxon>
        <taxon>Viridiplantae</taxon>
        <taxon>Streptophyta</taxon>
        <taxon>Embryophyta</taxon>
        <taxon>Tracheophyta</taxon>
        <taxon>Spermatophyta</taxon>
        <taxon>Magnoliopsida</taxon>
        <taxon>eudicotyledons</taxon>
        <taxon>Gunneridae</taxon>
        <taxon>Pentapetalae</taxon>
        <taxon>rosids</taxon>
        <taxon>fabids</taxon>
        <taxon>Fabales</taxon>
        <taxon>Fabaceae</taxon>
        <taxon>Papilionoideae</taxon>
        <taxon>50 kb inversion clade</taxon>
        <taxon>NPAAA clade</taxon>
        <taxon>Hologalegina</taxon>
        <taxon>IRL clade</taxon>
        <taxon>Fabeae</taxon>
        <taxon>Vicia</taxon>
    </lineage>
</organism>